<evidence type="ECO:0000259" key="8">
    <source>
        <dbReference type="PROSITE" id="PS50893"/>
    </source>
</evidence>
<evidence type="ECO:0000256" key="7">
    <source>
        <dbReference type="ARBA" id="ARBA00022970"/>
    </source>
</evidence>
<keyword evidence="2" id="KW-0813">Transport</keyword>
<dbReference type="InterPro" id="IPR003439">
    <property type="entry name" value="ABC_transporter-like_ATP-bd"/>
</dbReference>
<proteinExistence type="inferred from homology"/>
<evidence type="ECO:0000313" key="9">
    <source>
        <dbReference type="EMBL" id="ANI99188.1"/>
    </source>
</evidence>
<keyword evidence="7" id="KW-0029">Amino-acid transport</keyword>
<dbReference type="PANTHER" id="PTHR43820">
    <property type="entry name" value="HIGH-AFFINITY BRANCHED-CHAIN AMINO ACID TRANSPORT ATP-BINDING PROTEIN LIVF"/>
    <property type="match status" value="1"/>
</dbReference>
<evidence type="ECO:0000256" key="2">
    <source>
        <dbReference type="ARBA" id="ARBA00022448"/>
    </source>
</evidence>
<dbReference type="GO" id="GO:0015807">
    <property type="term" value="P:L-amino acid transport"/>
    <property type="evidence" value="ECO:0007669"/>
    <property type="project" value="TreeGrafter"/>
</dbReference>
<gene>
    <name evidence="9" type="ORF">A8O14_03190</name>
</gene>
<evidence type="ECO:0000256" key="6">
    <source>
        <dbReference type="ARBA" id="ARBA00022840"/>
    </source>
</evidence>
<keyword evidence="4" id="KW-0997">Cell inner membrane</keyword>
<evidence type="ECO:0000256" key="3">
    <source>
        <dbReference type="ARBA" id="ARBA00022475"/>
    </source>
</evidence>
<keyword evidence="3" id="KW-1003">Cell membrane</keyword>
<evidence type="ECO:0000256" key="4">
    <source>
        <dbReference type="ARBA" id="ARBA00022519"/>
    </source>
</evidence>
<dbReference type="InterPro" id="IPR052156">
    <property type="entry name" value="BCAA_Transport_ATP-bd_LivF"/>
</dbReference>
<keyword evidence="5" id="KW-0547">Nucleotide-binding</keyword>
<dbReference type="SMART" id="SM00382">
    <property type="entry name" value="AAA"/>
    <property type="match status" value="1"/>
</dbReference>
<keyword evidence="6 9" id="KW-0067">ATP-binding</keyword>
<dbReference type="STRING" id="1743168.A8O14_03190"/>
<dbReference type="CDD" id="cd03224">
    <property type="entry name" value="ABC_TM1139_LivF_branched"/>
    <property type="match status" value="1"/>
</dbReference>
<feature type="domain" description="ABC transporter" evidence="8">
    <location>
        <begin position="2"/>
        <end position="234"/>
    </location>
</feature>
<dbReference type="Gene3D" id="3.40.50.300">
    <property type="entry name" value="P-loop containing nucleotide triphosphate hydrolases"/>
    <property type="match status" value="1"/>
</dbReference>
<dbReference type="RefSeq" id="WP_068948193.1">
    <property type="nucleotide sequence ID" value="NZ_CP015922.1"/>
</dbReference>
<dbReference type="SUPFAM" id="SSF52540">
    <property type="entry name" value="P-loop containing nucleoside triphosphate hydrolases"/>
    <property type="match status" value="1"/>
</dbReference>
<dbReference type="InterPro" id="IPR017871">
    <property type="entry name" value="ABC_transporter-like_CS"/>
</dbReference>
<comment type="similarity">
    <text evidence="1">Belongs to the ABC transporter superfamily.</text>
</comment>
<reference evidence="10" key="1">
    <citation type="submission" date="2016-05" db="EMBL/GenBank/DDBJ databases">
        <title>Polynucleobacter sp. QLW-P1FAT50C-4 genome.</title>
        <authorList>
            <person name="Hahn M.W."/>
        </authorList>
    </citation>
    <scope>NUCLEOTIDE SEQUENCE [LARGE SCALE GENOMIC DNA]</scope>
    <source>
        <strain evidence="10">QLW-P1FAT50C-4</strain>
    </source>
</reference>
<keyword evidence="4" id="KW-0472">Membrane</keyword>
<dbReference type="GO" id="GO:0015658">
    <property type="term" value="F:branched-chain amino acid transmembrane transporter activity"/>
    <property type="evidence" value="ECO:0007669"/>
    <property type="project" value="TreeGrafter"/>
</dbReference>
<dbReference type="InterPro" id="IPR027417">
    <property type="entry name" value="P-loop_NTPase"/>
</dbReference>
<evidence type="ECO:0000256" key="5">
    <source>
        <dbReference type="ARBA" id="ARBA00022741"/>
    </source>
</evidence>
<dbReference type="GO" id="GO:0005524">
    <property type="term" value="F:ATP binding"/>
    <property type="evidence" value="ECO:0007669"/>
    <property type="project" value="UniProtKB-KW"/>
</dbReference>
<dbReference type="AlphaFoldDB" id="A0A191UDQ3"/>
<dbReference type="EMBL" id="CP015922">
    <property type="protein sequence ID" value="ANI99188.1"/>
    <property type="molecule type" value="Genomic_DNA"/>
</dbReference>
<keyword evidence="10" id="KW-1185">Reference proteome</keyword>
<dbReference type="Proteomes" id="UP000078463">
    <property type="component" value="Chromosome"/>
</dbReference>
<name>A0A191UDQ3_9BURK</name>
<dbReference type="KEGG" id="pwu:A8O14_03190"/>
<dbReference type="PROSITE" id="PS00211">
    <property type="entry name" value="ABC_TRANSPORTER_1"/>
    <property type="match status" value="1"/>
</dbReference>
<dbReference type="OrthoDB" id="9776369at2"/>
<dbReference type="GO" id="GO:0016887">
    <property type="term" value="F:ATP hydrolysis activity"/>
    <property type="evidence" value="ECO:0007669"/>
    <property type="project" value="InterPro"/>
</dbReference>
<accession>A0A191UDQ3</accession>
<dbReference type="Pfam" id="PF00005">
    <property type="entry name" value="ABC_tran"/>
    <property type="match status" value="1"/>
</dbReference>
<evidence type="ECO:0000256" key="1">
    <source>
        <dbReference type="ARBA" id="ARBA00005417"/>
    </source>
</evidence>
<dbReference type="PANTHER" id="PTHR43820:SF4">
    <property type="entry name" value="HIGH-AFFINITY BRANCHED-CHAIN AMINO ACID TRANSPORT ATP-BINDING PROTEIN LIVF"/>
    <property type="match status" value="1"/>
</dbReference>
<sequence length="234" mass="26101">MLHIENLNAWYDRSHVLQGISLEVNKGEIVTLMGRNGAGKTTTLRSLMGLLSKRQGKATIDGTSFLDLPAHERFHLGLAYVPEDRRIVPGLTVKENLELGVIAQKNRGDMSALVDEIAETFPRLKERLHQDGTSMSGGEQQMLAIARAMIAKPKVILLDEPSEGIMPVLVEEMFELFAKLKQQGLTILLVEQNVQQALKISDRAYILDQGEIVFHDTAQNLLNNDEIQQKYCAV</sequence>
<dbReference type="PROSITE" id="PS50893">
    <property type="entry name" value="ABC_TRANSPORTER_2"/>
    <property type="match status" value="1"/>
</dbReference>
<dbReference type="InterPro" id="IPR003593">
    <property type="entry name" value="AAA+_ATPase"/>
</dbReference>
<evidence type="ECO:0000313" key="10">
    <source>
        <dbReference type="Proteomes" id="UP000078463"/>
    </source>
</evidence>
<organism evidence="9 10">
    <name type="scientific">Polynucleobacter wuianus</name>
    <dbReference type="NCBI Taxonomy" id="1743168"/>
    <lineage>
        <taxon>Bacteria</taxon>
        <taxon>Pseudomonadati</taxon>
        <taxon>Pseudomonadota</taxon>
        <taxon>Betaproteobacteria</taxon>
        <taxon>Burkholderiales</taxon>
        <taxon>Burkholderiaceae</taxon>
        <taxon>Polynucleobacter</taxon>
    </lineage>
</organism>
<protein>
    <submittedName>
        <fullName evidence="9">ABC transporter ATP-binding protein</fullName>
    </submittedName>
</protein>